<evidence type="ECO:0000313" key="1">
    <source>
        <dbReference type="EMBL" id="MBF6354033.1"/>
    </source>
</evidence>
<accession>A0ABS0D894</accession>
<evidence type="ECO:0000313" key="2">
    <source>
        <dbReference type="Proteomes" id="UP000707731"/>
    </source>
</evidence>
<dbReference type="RefSeq" id="WP_195000858.1">
    <property type="nucleotide sequence ID" value="NZ_JADLQN010000001.1"/>
</dbReference>
<proteinExistence type="predicted"/>
<protein>
    <submittedName>
        <fullName evidence="1">Uncharacterized protein</fullName>
    </submittedName>
</protein>
<organism evidence="1 2">
    <name type="scientific">Nocardia higoensis</name>
    <dbReference type="NCBI Taxonomy" id="228599"/>
    <lineage>
        <taxon>Bacteria</taxon>
        <taxon>Bacillati</taxon>
        <taxon>Actinomycetota</taxon>
        <taxon>Actinomycetes</taxon>
        <taxon>Mycobacteriales</taxon>
        <taxon>Nocardiaceae</taxon>
        <taxon>Nocardia</taxon>
    </lineage>
</organism>
<dbReference type="Proteomes" id="UP000707731">
    <property type="component" value="Unassembled WGS sequence"/>
</dbReference>
<keyword evidence="2" id="KW-1185">Reference proteome</keyword>
<gene>
    <name evidence="1" type="ORF">IU449_05615</name>
</gene>
<name>A0ABS0D894_9NOCA</name>
<comment type="caution">
    <text evidence="1">The sequence shown here is derived from an EMBL/GenBank/DDBJ whole genome shotgun (WGS) entry which is preliminary data.</text>
</comment>
<sequence>MESNEQLGLDFEVERTAWGTWVDPDRRAAQVRKFLDYAGLGGIPAGPWPEGSSEVKRLDAALAEWLPDMDAAMKPENHDLVDAFVCFMGECFIRFAGARWVDWHSWDDENSFYDHVNPAVECDTSDEDELGMWVLVKDMQKYDPEVDDGMFSYFASALREYSGYHDDKRREEASSTE</sequence>
<dbReference type="EMBL" id="JADLQN010000001">
    <property type="protein sequence ID" value="MBF6354033.1"/>
    <property type="molecule type" value="Genomic_DNA"/>
</dbReference>
<reference evidence="1 2" key="1">
    <citation type="submission" date="2020-10" db="EMBL/GenBank/DDBJ databases">
        <title>Identification of Nocardia species via Next-generation sequencing and recognition of intraspecies genetic diversity.</title>
        <authorList>
            <person name="Li P."/>
            <person name="Li P."/>
            <person name="Lu B."/>
        </authorList>
    </citation>
    <scope>NUCLEOTIDE SEQUENCE [LARGE SCALE GENOMIC DNA]</scope>
    <source>
        <strain evidence="1 2">BJ06-0143</strain>
    </source>
</reference>